<accession>A0A0W1KJ59</accession>
<comment type="caution">
    <text evidence="4">The sequence shown here is derived from an EMBL/GenBank/DDBJ whole genome shotgun (WGS) entry which is preliminary data.</text>
</comment>
<dbReference type="OrthoDB" id="121140at2"/>
<dbReference type="Proteomes" id="UP000054404">
    <property type="component" value="Unassembled WGS sequence"/>
</dbReference>
<protein>
    <recommendedName>
        <fullName evidence="3">Glycerophosphoryl diester phosphodiesterase membrane domain-containing protein</fullName>
    </recommendedName>
</protein>
<dbReference type="Pfam" id="PF10110">
    <property type="entry name" value="GPDPase_memb"/>
    <property type="match status" value="1"/>
</dbReference>
<evidence type="ECO:0000313" key="4">
    <source>
        <dbReference type="EMBL" id="KTF04074.1"/>
    </source>
</evidence>
<dbReference type="AlphaFoldDB" id="A0A0W1KJ59"/>
<evidence type="ECO:0000313" key="5">
    <source>
        <dbReference type="Proteomes" id="UP000054404"/>
    </source>
</evidence>
<feature type="region of interest" description="Disordered" evidence="1">
    <location>
        <begin position="413"/>
        <end position="455"/>
    </location>
</feature>
<feature type="transmembrane region" description="Helical" evidence="2">
    <location>
        <begin position="95"/>
        <end position="120"/>
    </location>
</feature>
<keyword evidence="2" id="KW-0472">Membrane</keyword>
<feature type="transmembrane region" description="Helical" evidence="2">
    <location>
        <begin position="238"/>
        <end position="271"/>
    </location>
</feature>
<evidence type="ECO:0000256" key="2">
    <source>
        <dbReference type="SAM" id="Phobius"/>
    </source>
</evidence>
<feature type="transmembrane region" description="Helical" evidence="2">
    <location>
        <begin position="277"/>
        <end position="310"/>
    </location>
</feature>
<feature type="domain" description="Glycerophosphoryl diester phosphodiesterase membrane" evidence="3">
    <location>
        <begin position="186"/>
        <end position="319"/>
    </location>
</feature>
<gene>
    <name evidence="4" type="ORF">AQZ59_01050</name>
</gene>
<proteinExistence type="predicted"/>
<evidence type="ECO:0000259" key="3">
    <source>
        <dbReference type="Pfam" id="PF10110"/>
    </source>
</evidence>
<evidence type="ECO:0000256" key="1">
    <source>
        <dbReference type="SAM" id="MobiDB-lite"/>
    </source>
</evidence>
<dbReference type="PATRIC" id="fig|59561.3.peg.1040"/>
<dbReference type="RefSeq" id="WP_062613610.1">
    <property type="nucleotide sequence ID" value="NZ_CALTZF010000016.1"/>
</dbReference>
<feature type="transmembrane region" description="Helical" evidence="2">
    <location>
        <begin position="148"/>
        <end position="181"/>
    </location>
</feature>
<feature type="transmembrane region" description="Helical" evidence="2">
    <location>
        <begin position="187"/>
        <end position="207"/>
    </location>
</feature>
<keyword evidence="5" id="KW-1185">Reference proteome</keyword>
<dbReference type="InterPro" id="IPR018476">
    <property type="entry name" value="GlyceroP-diester-Pdiesterase_M"/>
</dbReference>
<dbReference type="STRING" id="59561.AQZ59_01050"/>
<keyword evidence="2" id="KW-0812">Transmembrane</keyword>
<feature type="transmembrane region" description="Helical" evidence="2">
    <location>
        <begin position="57"/>
        <end position="83"/>
    </location>
</feature>
<feature type="region of interest" description="Disordered" evidence="1">
    <location>
        <begin position="337"/>
        <end position="398"/>
    </location>
</feature>
<reference evidence="4 5" key="1">
    <citation type="submission" date="2015-11" db="EMBL/GenBank/DDBJ databases">
        <title>Draft Genome Sequence of the Type Strain Trueperella bernardiae LCDC 89-0504T, Isolated from Blood Culture.</title>
        <authorList>
            <person name="Bernier A.-M."/>
            <person name="Bernard K."/>
        </authorList>
    </citation>
    <scope>NUCLEOTIDE SEQUENCE [LARGE SCALE GENOMIC DNA]</scope>
    <source>
        <strain evidence="4 5">LCDC 89-0504</strain>
    </source>
</reference>
<feature type="compositionally biased region" description="Low complexity" evidence="1">
    <location>
        <begin position="413"/>
        <end position="434"/>
    </location>
</feature>
<feature type="compositionally biased region" description="Gly residues" evidence="1">
    <location>
        <begin position="370"/>
        <end position="381"/>
    </location>
</feature>
<dbReference type="EMBL" id="LNIZ01000004">
    <property type="protein sequence ID" value="KTF04074.1"/>
    <property type="molecule type" value="Genomic_DNA"/>
</dbReference>
<sequence>MSAFDSQGPRYGQYGDDQPQIHQRVEPWRTVIPMHPLGVGETLDATMRLLRFNPVPFIVFPIVVNLVVAALEVLLSLAFGQLVSREVVGATNLTLYALTVAIIYFFANMLVLVAGTRVTLASVRGQKLSLSETLALARAGLGKIALRMIVLALFAIAAGVVVVLIFAAVISGLALSAFSFADSSGTTITFMILSFLVYVVAVFLLVYRFSVAVPALVAEDIGPAEAIGRSWRLTQGSLGYFAGLYITLSIIMSVLSGVLGIVFGLVVGGVFSNSGDIVAATAGSAVSILFTLLISALLVPISMALINLIYVNMRMKRENFHQEFLYGAGQAAGPGAFSQPNQYSQHNRYDQYGPQAGYTPPVYGNDSGQAGDGQSGQGYGQSYGHNGQSYGQGDGTQYGQSYGYNGQTYGYGQAGQYGQPGQYGQQSQYGQQGQDTESGKDTPGERPSWYGDFEK</sequence>
<organism evidence="4 5">
    <name type="scientific">Trueperella bernardiae</name>
    <dbReference type="NCBI Taxonomy" id="59561"/>
    <lineage>
        <taxon>Bacteria</taxon>
        <taxon>Bacillati</taxon>
        <taxon>Actinomycetota</taxon>
        <taxon>Actinomycetes</taxon>
        <taxon>Actinomycetales</taxon>
        <taxon>Actinomycetaceae</taxon>
        <taxon>Trueperella</taxon>
    </lineage>
</organism>
<keyword evidence="2" id="KW-1133">Transmembrane helix</keyword>
<name>A0A0W1KJ59_9ACTO</name>